<protein>
    <submittedName>
        <fullName evidence="1">Uncharacterized protein</fullName>
    </submittedName>
</protein>
<gene>
    <name evidence="1" type="ORF">Bealeia1_00051</name>
</gene>
<proteinExistence type="predicted"/>
<accession>A0ABZ2C259</accession>
<evidence type="ECO:0000313" key="1">
    <source>
        <dbReference type="EMBL" id="WVX65885.1"/>
    </source>
</evidence>
<dbReference type="Proteomes" id="UP001330434">
    <property type="component" value="Chromosome"/>
</dbReference>
<organism evidence="1 2">
    <name type="scientific">Candidatus Bealeia paramacronuclearis</name>
    <dbReference type="NCBI Taxonomy" id="1921001"/>
    <lineage>
        <taxon>Bacteria</taxon>
        <taxon>Pseudomonadati</taxon>
        <taxon>Pseudomonadota</taxon>
        <taxon>Alphaproteobacteria</taxon>
        <taxon>Holosporales</taxon>
        <taxon>Holosporaceae</taxon>
        <taxon>Candidatus Bealeia</taxon>
    </lineage>
</organism>
<dbReference type="RefSeq" id="WP_331256454.1">
    <property type="nucleotide sequence ID" value="NZ_CP133270.1"/>
</dbReference>
<evidence type="ECO:0000313" key="2">
    <source>
        <dbReference type="Proteomes" id="UP001330434"/>
    </source>
</evidence>
<sequence length="79" mass="9064">MPFLKSQKLDVVRLQEVLFKDISQIENELNMKSSSVAMKILNDREEKTPFGLATFSPSVVHVESAYYTGHKKKSNLQTY</sequence>
<name>A0ABZ2C259_9PROT</name>
<keyword evidence="2" id="KW-1185">Reference proteome</keyword>
<dbReference type="EMBL" id="CP133270">
    <property type="protein sequence ID" value="WVX65885.1"/>
    <property type="molecule type" value="Genomic_DNA"/>
</dbReference>
<reference evidence="1 2" key="1">
    <citation type="journal article" date="2024" name="Environ. Microbiol.">
        <title>Novel evolutionary insights on the interactions of the Holosporales (Alphaproteobacteria) with eukaryotic hosts from comparative genomics.</title>
        <authorList>
            <person name="Giovannini M."/>
            <person name="Petroni G."/>
            <person name="Castelli M."/>
        </authorList>
    </citation>
    <scope>NUCLEOTIDE SEQUENCE [LARGE SCALE GENOMIC DNA]</scope>
    <source>
        <strain evidence="1 2">US_Bl 15I1</strain>
    </source>
</reference>